<dbReference type="PROSITE" id="PS00602">
    <property type="entry name" value="ALDOLASE_CLASS_II_1"/>
    <property type="match status" value="1"/>
</dbReference>
<feature type="binding site" evidence="6">
    <location>
        <position position="179"/>
    </location>
    <ligand>
        <name>Zn(2+)</name>
        <dbReference type="ChEBI" id="CHEBI:29105"/>
        <label>1</label>
        <note>catalytic</note>
    </ligand>
</feature>
<comment type="caution">
    <text evidence="7">The sequence shown here is derived from an EMBL/GenBank/DDBJ whole genome shotgun (WGS) entry which is preliminary data.</text>
</comment>
<accession>A0A4R2B2S6</accession>
<dbReference type="NCBIfam" id="TIGR00167">
    <property type="entry name" value="cbbA"/>
    <property type="match status" value="1"/>
</dbReference>
<dbReference type="SUPFAM" id="SSF51569">
    <property type="entry name" value="Aldolase"/>
    <property type="match status" value="1"/>
</dbReference>
<evidence type="ECO:0000313" key="8">
    <source>
        <dbReference type="Proteomes" id="UP000295689"/>
    </source>
</evidence>
<dbReference type="InterPro" id="IPR000771">
    <property type="entry name" value="FBA_II"/>
</dbReference>
<dbReference type="GO" id="GO:0006096">
    <property type="term" value="P:glycolytic process"/>
    <property type="evidence" value="ECO:0007669"/>
    <property type="project" value="InterPro"/>
</dbReference>
<evidence type="ECO:0000256" key="4">
    <source>
        <dbReference type="PIRSR" id="PIRSR001359-1"/>
    </source>
</evidence>
<proteinExistence type="predicted"/>
<evidence type="ECO:0000256" key="1">
    <source>
        <dbReference type="ARBA" id="ARBA00022723"/>
    </source>
</evidence>
<dbReference type="Pfam" id="PF01116">
    <property type="entry name" value="F_bP_aldolase"/>
    <property type="match status" value="1"/>
</dbReference>
<dbReference type="InterPro" id="IPR013785">
    <property type="entry name" value="Aldolase_TIM"/>
</dbReference>
<feature type="binding site" evidence="5">
    <location>
        <position position="180"/>
    </location>
    <ligand>
        <name>dihydroxyacetone phosphate</name>
        <dbReference type="ChEBI" id="CHEBI:57642"/>
    </ligand>
</feature>
<dbReference type="GO" id="GO:0004332">
    <property type="term" value="F:fructose-bisphosphate aldolase activity"/>
    <property type="evidence" value="ECO:0007669"/>
    <property type="project" value="InterPro"/>
</dbReference>
<dbReference type="PIRSF" id="PIRSF001359">
    <property type="entry name" value="F_bP_aldolase_II"/>
    <property type="match status" value="1"/>
</dbReference>
<dbReference type="PANTHER" id="PTHR30304:SF0">
    <property type="entry name" value="D-TAGATOSE-1,6-BISPHOSPHATE ALDOLASE SUBUNIT GATY-RELATED"/>
    <property type="match status" value="1"/>
</dbReference>
<comment type="cofactor">
    <cofactor evidence="6">
        <name>Zn(2+)</name>
        <dbReference type="ChEBI" id="CHEBI:29105"/>
    </cofactor>
    <text evidence="6">Binds 2 Zn(2+) ions per subunit. One is catalytic and the other provides a structural contribution.</text>
</comment>
<dbReference type="GO" id="GO:0030388">
    <property type="term" value="P:fructose 1,6-bisphosphate metabolic process"/>
    <property type="evidence" value="ECO:0007669"/>
    <property type="project" value="InterPro"/>
</dbReference>
<dbReference type="GO" id="GO:0008270">
    <property type="term" value="F:zinc ion binding"/>
    <property type="evidence" value="ECO:0007669"/>
    <property type="project" value="InterPro"/>
</dbReference>
<keyword evidence="1 6" id="KW-0479">Metal-binding</keyword>
<feature type="binding site" evidence="5">
    <location>
        <begin position="229"/>
        <end position="232"/>
    </location>
    <ligand>
        <name>dihydroxyacetone phosphate</name>
        <dbReference type="ChEBI" id="CHEBI:57642"/>
    </ligand>
</feature>
<feature type="binding site" evidence="6">
    <location>
        <position position="207"/>
    </location>
    <ligand>
        <name>Zn(2+)</name>
        <dbReference type="ChEBI" id="CHEBI:29105"/>
        <label>1</label>
        <note>catalytic</note>
    </ligand>
</feature>
<dbReference type="PROSITE" id="PS00806">
    <property type="entry name" value="ALDOLASE_CLASS_II_2"/>
    <property type="match status" value="1"/>
</dbReference>
<name>A0A4R2B2S6_9BACI</name>
<protein>
    <submittedName>
        <fullName evidence="7">6-phospho-5-dehydro-2-deoxy-D-gluconate aldolase</fullName>
    </submittedName>
</protein>
<evidence type="ECO:0000256" key="6">
    <source>
        <dbReference type="PIRSR" id="PIRSR001359-3"/>
    </source>
</evidence>
<evidence type="ECO:0000313" key="7">
    <source>
        <dbReference type="EMBL" id="TCN19862.1"/>
    </source>
</evidence>
<evidence type="ECO:0000256" key="5">
    <source>
        <dbReference type="PIRSR" id="PIRSR001359-2"/>
    </source>
</evidence>
<feature type="binding site" evidence="6">
    <location>
        <position position="85"/>
    </location>
    <ligand>
        <name>Zn(2+)</name>
        <dbReference type="ChEBI" id="CHEBI:29105"/>
        <label>1</label>
        <note>catalytic</note>
    </ligand>
</feature>
<keyword evidence="8" id="KW-1185">Reference proteome</keyword>
<dbReference type="Proteomes" id="UP000295689">
    <property type="component" value="Unassembled WGS sequence"/>
</dbReference>
<dbReference type="CDD" id="cd00947">
    <property type="entry name" value="TBP_aldolase_IIB"/>
    <property type="match status" value="1"/>
</dbReference>
<feature type="binding site" evidence="6">
    <location>
        <position position="136"/>
    </location>
    <ligand>
        <name>Zn(2+)</name>
        <dbReference type="ChEBI" id="CHEBI:29105"/>
        <label>2</label>
    </ligand>
</feature>
<dbReference type="PANTHER" id="PTHR30304">
    <property type="entry name" value="D-TAGATOSE-1,6-BISPHOSPHATE ALDOLASE"/>
    <property type="match status" value="1"/>
</dbReference>
<evidence type="ECO:0000256" key="2">
    <source>
        <dbReference type="ARBA" id="ARBA00022833"/>
    </source>
</evidence>
<dbReference type="NCBIfam" id="TIGR01859">
    <property type="entry name" value="fruc_bis_ald"/>
    <property type="match status" value="1"/>
</dbReference>
<keyword evidence="2 6" id="KW-0862">Zinc</keyword>
<feature type="binding site" evidence="6">
    <location>
        <position position="106"/>
    </location>
    <ligand>
        <name>Zn(2+)</name>
        <dbReference type="ChEBI" id="CHEBI:29105"/>
        <label>2</label>
    </ligand>
</feature>
<feature type="binding site" evidence="5">
    <location>
        <begin position="208"/>
        <end position="210"/>
    </location>
    <ligand>
        <name>dihydroxyacetone phosphate</name>
        <dbReference type="ChEBI" id="CHEBI:57642"/>
    </ligand>
</feature>
<sequence length="291" mass="31164">MLVSMKEMLIEAKKEGYAIGQFNINSFQWAEAILQAAEEEQAPVIVAASDRLVDYLGGFKIIASMVKGLVEEMSITVPVALHLDHGMSIERCKQAIDAGFTSVMIDGSHHPIEENIAMTSQVVEYARPHLVSVEAEVGTVGGNEDGLIGGIHYAAPSDCLRLVKETGIDALAAALGSVHGPYKGEPKLGFDEMKEISGLTNVPLVLHGGSGIPDYQIQKAIELGHAKINVNTECLQSWSRAVREVLANDSEVYDPRAILTPGKEAVTNTVKAKIKEFGSSQKAGLKTSVKA</sequence>
<dbReference type="AlphaFoldDB" id="A0A4R2B2S6"/>
<dbReference type="EMBL" id="SLVV01000015">
    <property type="protein sequence ID" value="TCN19862.1"/>
    <property type="molecule type" value="Genomic_DNA"/>
</dbReference>
<feature type="active site" description="Proton donor" evidence="4">
    <location>
        <position position="84"/>
    </location>
</feature>
<dbReference type="InterPro" id="IPR011289">
    <property type="entry name" value="Fruc_bis_ald_class-2"/>
</dbReference>
<organism evidence="7 8">
    <name type="scientific">Mesobacillus foraminis</name>
    <dbReference type="NCBI Taxonomy" id="279826"/>
    <lineage>
        <taxon>Bacteria</taxon>
        <taxon>Bacillati</taxon>
        <taxon>Bacillota</taxon>
        <taxon>Bacilli</taxon>
        <taxon>Bacillales</taxon>
        <taxon>Bacillaceae</taxon>
        <taxon>Mesobacillus</taxon>
    </lineage>
</organism>
<gene>
    <name evidence="7" type="ORF">EV146_11532</name>
</gene>
<keyword evidence="3" id="KW-0456">Lyase</keyword>
<dbReference type="InterPro" id="IPR050246">
    <property type="entry name" value="Class_II_FBP_aldolase"/>
</dbReference>
<dbReference type="Gene3D" id="3.20.20.70">
    <property type="entry name" value="Aldolase class I"/>
    <property type="match status" value="1"/>
</dbReference>
<evidence type="ECO:0000256" key="3">
    <source>
        <dbReference type="ARBA" id="ARBA00023239"/>
    </source>
</evidence>
<reference evidence="7 8" key="1">
    <citation type="journal article" date="2015" name="Stand. Genomic Sci.">
        <title>Genomic Encyclopedia of Bacterial and Archaeal Type Strains, Phase III: the genomes of soil and plant-associated and newly described type strains.</title>
        <authorList>
            <person name="Whitman W.B."/>
            <person name="Woyke T."/>
            <person name="Klenk H.P."/>
            <person name="Zhou Y."/>
            <person name="Lilburn T.G."/>
            <person name="Beck B.J."/>
            <person name="De Vos P."/>
            <person name="Vandamme P."/>
            <person name="Eisen J.A."/>
            <person name="Garrity G."/>
            <person name="Hugenholtz P."/>
            <person name="Kyrpides N.C."/>
        </authorList>
    </citation>
    <scope>NUCLEOTIDE SEQUENCE [LARGE SCALE GENOMIC DNA]</scope>
    <source>
        <strain evidence="7 8">CV53</strain>
    </source>
</reference>